<keyword evidence="1 3" id="KW-0853">WD repeat</keyword>
<dbReference type="PROSITE" id="PS50082">
    <property type="entry name" value="WD_REPEATS_2"/>
    <property type="match status" value="14"/>
</dbReference>
<feature type="repeat" description="WD" evidence="3">
    <location>
        <begin position="1036"/>
        <end position="1070"/>
    </location>
</feature>
<dbReference type="SMART" id="SM00320">
    <property type="entry name" value="WD40"/>
    <property type="match status" value="14"/>
</dbReference>
<feature type="domain" description="Novel STAND NTPase 1" evidence="5">
    <location>
        <begin position="49"/>
        <end position="456"/>
    </location>
</feature>
<dbReference type="SUPFAM" id="SSF50978">
    <property type="entry name" value="WD40 repeat-like"/>
    <property type="match status" value="2"/>
</dbReference>
<accession>A0ABN2FF17</accession>
<reference evidence="6 7" key="1">
    <citation type="journal article" date="2019" name="Int. J. Syst. Evol. Microbiol.">
        <title>The Global Catalogue of Microorganisms (GCM) 10K type strain sequencing project: providing services to taxonomists for standard genome sequencing and annotation.</title>
        <authorList>
            <consortium name="The Broad Institute Genomics Platform"/>
            <consortium name="The Broad Institute Genome Sequencing Center for Infectious Disease"/>
            <person name="Wu L."/>
            <person name="Ma J."/>
        </authorList>
    </citation>
    <scope>NUCLEOTIDE SEQUENCE [LARGE SCALE GENOMIC DNA]</scope>
    <source>
        <strain evidence="6 7">JCM 13929</strain>
    </source>
</reference>
<dbReference type="Proteomes" id="UP001500064">
    <property type="component" value="Unassembled WGS sequence"/>
</dbReference>
<proteinExistence type="predicted"/>
<feature type="repeat" description="WD" evidence="3">
    <location>
        <begin position="776"/>
        <end position="802"/>
    </location>
</feature>
<feature type="repeat" description="WD" evidence="3">
    <location>
        <begin position="592"/>
        <end position="625"/>
    </location>
</feature>
<dbReference type="EMBL" id="BAAAMU010000030">
    <property type="protein sequence ID" value="GAA1642257.1"/>
    <property type="molecule type" value="Genomic_DNA"/>
</dbReference>
<feature type="repeat" description="WD" evidence="3">
    <location>
        <begin position="722"/>
        <end position="756"/>
    </location>
</feature>
<feature type="repeat" description="WD" evidence="3">
    <location>
        <begin position="941"/>
        <end position="974"/>
    </location>
</feature>
<dbReference type="Pfam" id="PF00400">
    <property type="entry name" value="WD40"/>
    <property type="match status" value="14"/>
</dbReference>
<feature type="region of interest" description="Disordered" evidence="4">
    <location>
        <begin position="1234"/>
        <end position="1258"/>
    </location>
</feature>
<dbReference type="InterPro" id="IPR050349">
    <property type="entry name" value="WD_LIS1/nudF_dynein_reg"/>
</dbReference>
<evidence type="ECO:0000256" key="4">
    <source>
        <dbReference type="SAM" id="MobiDB-lite"/>
    </source>
</evidence>
<protein>
    <submittedName>
        <fullName evidence="6">WD40 repeat domain-containing protein</fullName>
    </submittedName>
</protein>
<feature type="repeat" description="WD" evidence="3">
    <location>
        <begin position="679"/>
        <end position="711"/>
    </location>
</feature>
<dbReference type="CDD" id="cd00200">
    <property type="entry name" value="WD40"/>
    <property type="match status" value="2"/>
</dbReference>
<comment type="caution">
    <text evidence="6">The sequence shown here is derived from an EMBL/GenBank/DDBJ whole genome shotgun (WGS) entry which is preliminary data.</text>
</comment>
<sequence length="1258" mass="133092">MERDGPDVHLVAHASGEAVVHQAARDQHFHYGDGVRGRRRGETTGDECPYPGLASFGRDQARWFFGRDEVVAELIDRLDGRLERGGPQLVVAPSGAGKSSLLRAGLVPRLAAGALPGSAGWAVLTLTPGADPLRALAAAISTRTGGQAEEVAEALAADPGSGARLLRAAGLPGRTVLIVDQFEEVFTLCGAQSRRVAFIEALDRLAGPGQALVVAGLRADFYPACAGYAALRRALQDRQLLVGAMSLEQVREAILYPAQDAGLEVEPGLTELLLRDLGVRDDGVRDLGVRDGSGRDGGAGEGYEAGRLPLLAHALRATWQQRHGSSLTVQGYRDAGTIHRAIAKTAELVHTALAPGARQAVRPLFLRLVKLGDHGEDTRRPLSRHDVVGEAAVAALTAFTDARLITQDAGTIHITHEALLREWPRLRGWLDADRAGGLLRQNLEDTAAAWTRSRHDAALLYRGSRLEAAQRSTREGGGLSPAGREFLAASVRARRRGRRLRTGGTAVLTVLTVVAGAAAVFASAQRSEAVRQRDTALYHRILAESDRTAGTDVALSAQLALLAHRRRPPGQPPGDTSTRLLTTQHVPLPAQLTGHRGDVNQVAFTPDGRTLVSAGGDGTVRLWDVTRRQGRTLTGHAGPVYALAIDRAGTTVASAGSAGEVRLWDVTDPAGPGPKGILATGSAEDVNHVAFSPDGRTLAAAGNAGTMWLWDTTHPERPWRGLKHHDSAVHAVVFSPDGHTMASSDADGVVRLWDISAKGGPAPRVHRRIGSGGVPVNALAFSPDGKLLVSSGTDRAIRVWDVTVPGRIEPRANPVPGHTNTVRALAFSPDGITLASSGDDQTIRMWDLTSPFWPVPRGRPLTGHRDNVWGLAFSPDGAVLASGGDDDVIRLWHLPAGQRSAHAGGVTTTAFSPDGRVLASGGGDRTVRLWDVTDRPRPRGSAGHSGYVYAVAFSPDGRTLASGGADRTVRLWDVTGRPSSRGPPLRGHAGAVRAVAFSPDGRTLASGDAAGVVRMWDVTDPDRPTLRGRPLPSRPLPGYSGFVHGLAFSPDGTTLAAATRDKSVRLWDVRDPGRPAERDRLVTGHTGSVRAVAFSPDGRTLASAGEDRQVRLWDLTGRTASRRLTGHTGAVFSVAFSPDGRTLASAGADGSLRLYDVRDPARPAVRGGPLTAHTDNVMAVAFSPDGTRLASGGNHYVVSLWHLDEERAARRVCALTRLTPQDWREHVGADLPYAPPCGRDTGGTGAIRSVRGPSRPGR</sequence>
<evidence type="ECO:0000256" key="1">
    <source>
        <dbReference type="ARBA" id="ARBA00022574"/>
    </source>
</evidence>
<dbReference type="InterPro" id="IPR036322">
    <property type="entry name" value="WD40_repeat_dom_sf"/>
</dbReference>
<evidence type="ECO:0000313" key="6">
    <source>
        <dbReference type="EMBL" id="GAA1642257.1"/>
    </source>
</evidence>
<dbReference type="PROSITE" id="PS00678">
    <property type="entry name" value="WD_REPEATS_1"/>
    <property type="match status" value="8"/>
</dbReference>
<dbReference type="InterPro" id="IPR027417">
    <property type="entry name" value="P-loop_NTPase"/>
</dbReference>
<feature type="repeat" description="WD" evidence="3">
    <location>
        <begin position="633"/>
        <end position="666"/>
    </location>
</feature>
<feature type="repeat" description="WD" evidence="3">
    <location>
        <begin position="899"/>
        <end position="932"/>
    </location>
</feature>
<feature type="repeat" description="WD" evidence="3">
    <location>
        <begin position="815"/>
        <end position="850"/>
    </location>
</feature>
<dbReference type="InterPro" id="IPR020472">
    <property type="entry name" value="WD40_PAC1"/>
</dbReference>
<dbReference type="PRINTS" id="PR00320">
    <property type="entry name" value="GPROTEINBRPT"/>
</dbReference>
<dbReference type="PROSITE" id="PS50294">
    <property type="entry name" value="WD_REPEATS_REGION"/>
    <property type="match status" value="14"/>
</dbReference>
<feature type="repeat" description="WD" evidence="3">
    <location>
        <begin position="1170"/>
        <end position="1211"/>
    </location>
</feature>
<feature type="repeat" description="WD" evidence="3">
    <location>
        <begin position="1124"/>
        <end position="1165"/>
    </location>
</feature>
<dbReference type="RefSeq" id="WP_346107456.1">
    <property type="nucleotide sequence ID" value="NZ_BAAAMU010000030.1"/>
</dbReference>
<keyword evidence="2" id="KW-0677">Repeat</keyword>
<dbReference type="InterPro" id="IPR001680">
    <property type="entry name" value="WD40_rpt"/>
</dbReference>
<feature type="repeat" description="WD" evidence="3">
    <location>
        <begin position="985"/>
        <end position="1026"/>
    </location>
</feature>
<evidence type="ECO:0000313" key="7">
    <source>
        <dbReference type="Proteomes" id="UP001500064"/>
    </source>
</evidence>
<dbReference type="SUPFAM" id="SSF52540">
    <property type="entry name" value="P-loop containing nucleoside triphosphate hydrolases"/>
    <property type="match status" value="1"/>
</dbReference>
<dbReference type="InterPro" id="IPR049052">
    <property type="entry name" value="nSTAND1"/>
</dbReference>
<dbReference type="PANTHER" id="PTHR44129">
    <property type="entry name" value="WD REPEAT-CONTAINING PROTEIN POP1"/>
    <property type="match status" value="1"/>
</dbReference>
<gene>
    <name evidence="6" type="ORF">GCM10009733_044130</name>
</gene>
<feature type="repeat" description="WD" evidence="3">
    <location>
        <begin position="861"/>
        <end position="902"/>
    </location>
</feature>
<keyword evidence="7" id="KW-1185">Reference proteome</keyword>
<dbReference type="InterPro" id="IPR015943">
    <property type="entry name" value="WD40/YVTN_repeat-like_dom_sf"/>
</dbReference>
<feature type="repeat" description="WD" evidence="3">
    <location>
        <begin position="1082"/>
        <end position="1123"/>
    </location>
</feature>
<dbReference type="Gene3D" id="2.130.10.10">
    <property type="entry name" value="YVTN repeat-like/Quinoprotein amine dehydrogenase"/>
    <property type="match status" value="5"/>
</dbReference>
<dbReference type="InterPro" id="IPR019775">
    <property type="entry name" value="WD40_repeat_CS"/>
</dbReference>
<evidence type="ECO:0000259" key="5">
    <source>
        <dbReference type="Pfam" id="PF20703"/>
    </source>
</evidence>
<name>A0ABN2FF17_9ACTN</name>
<evidence type="ECO:0000256" key="3">
    <source>
        <dbReference type="PROSITE-ProRule" id="PRU00221"/>
    </source>
</evidence>
<organism evidence="6 7">
    <name type="scientific">Nonomuraea maheshkhaliensis</name>
    <dbReference type="NCBI Taxonomy" id="419590"/>
    <lineage>
        <taxon>Bacteria</taxon>
        <taxon>Bacillati</taxon>
        <taxon>Actinomycetota</taxon>
        <taxon>Actinomycetes</taxon>
        <taxon>Streptosporangiales</taxon>
        <taxon>Streptosporangiaceae</taxon>
        <taxon>Nonomuraea</taxon>
    </lineage>
</organism>
<evidence type="ECO:0000256" key="2">
    <source>
        <dbReference type="ARBA" id="ARBA00022737"/>
    </source>
</evidence>
<dbReference type="Pfam" id="PF20703">
    <property type="entry name" value="nSTAND1"/>
    <property type="match status" value="1"/>
</dbReference>